<dbReference type="EMBL" id="ODYU01002598">
    <property type="protein sequence ID" value="SOQ40314.1"/>
    <property type="molecule type" value="Genomic_DNA"/>
</dbReference>
<gene>
    <name evidence="1" type="ORF">SFRICE_007223</name>
</gene>
<dbReference type="AlphaFoldDB" id="A0A2H1VJ85"/>
<organism evidence="1">
    <name type="scientific">Spodoptera frugiperda</name>
    <name type="common">Fall armyworm</name>
    <dbReference type="NCBI Taxonomy" id="7108"/>
    <lineage>
        <taxon>Eukaryota</taxon>
        <taxon>Metazoa</taxon>
        <taxon>Ecdysozoa</taxon>
        <taxon>Arthropoda</taxon>
        <taxon>Hexapoda</taxon>
        <taxon>Insecta</taxon>
        <taxon>Pterygota</taxon>
        <taxon>Neoptera</taxon>
        <taxon>Endopterygota</taxon>
        <taxon>Lepidoptera</taxon>
        <taxon>Glossata</taxon>
        <taxon>Ditrysia</taxon>
        <taxon>Noctuoidea</taxon>
        <taxon>Noctuidae</taxon>
        <taxon>Amphipyrinae</taxon>
        <taxon>Spodoptera</taxon>
    </lineage>
</organism>
<accession>A0A2H1VJ85</accession>
<reference evidence="1" key="1">
    <citation type="submission" date="2016-07" db="EMBL/GenBank/DDBJ databases">
        <authorList>
            <person name="Bretaudeau A."/>
        </authorList>
    </citation>
    <scope>NUCLEOTIDE SEQUENCE</scope>
    <source>
        <strain evidence="1">Rice</strain>
        <tissue evidence="1">Whole body</tissue>
    </source>
</reference>
<evidence type="ECO:0000313" key="1">
    <source>
        <dbReference type="EMBL" id="SOQ40314.1"/>
    </source>
</evidence>
<protein>
    <submittedName>
        <fullName evidence="1">SFRICE_007223</fullName>
    </submittedName>
</protein>
<name>A0A2H1VJ85_SPOFR</name>
<sequence length="71" mass="8079">MSSASVTSSKREKQNIELAQEIDSMKAMNSSLRAYLEHLRVLKKNILAMNDNCTQLNKVNDEIIEIVNNNK</sequence>
<proteinExistence type="predicted"/>